<gene>
    <name evidence="1" type="ordered locus">Deba_1624</name>
</gene>
<dbReference type="InterPro" id="IPR023198">
    <property type="entry name" value="PGP-like_dom2"/>
</dbReference>
<organism evidence="1 2">
    <name type="scientific">Desulfarculus baarsii (strain ATCC 33931 / DSM 2075 / LMG 7858 / VKM B-1802 / 2st14)</name>
    <dbReference type="NCBI Taxonomy" id="644282"/>
    <lineage>
        <taxon>Bacteria</taxon>
        <taxon>Pseudomonadati</taxon>
        <taxon>Thermodesulfobacteriota</taxon>
        <taxon>Desulfarculia</taxon>
        <taxon>Desulfarculales</taxon>
        <taxon>Desulfarculaceae</taxon>
        <taxon>Desulfarculus</taxon>
    </lineage>
</organism>
<dbReference type="SUPFAM" id="SSF56784">
    <property type="entry name" value="HAD-like"/>
    <property type="match status" value="1"/>
</dbReference>
<dbReference type="eggNOG" id="COG0546">
    <property type="taxonomic scope" value="Bacteria"/>
</dbReference>
<dbReference type="InterPro" id="IPR041492">
    <property type="entry name" value="HAD_2"/>
</dbReference>
<dbReference type="AlphaFoldDB" id="E1QHE9"/>
<evidence type="ECO:0000313" key="2">
    <source>
        <dbReference type="Proteomes" id="UP000009047"/>
    </source>
</evidence>
<dbReference type="EMBL" id="CP002085">
    <property type="protein sequence ID" value="ADK84992.1"/>
    <property type="molecule type" value="Genomic_DNA"/>
</dbReference>
<dbReference type="OrthoDB" id="9807630at2"/>
<evidence type="ECO:0000313" key="1">
    <source>
        <dbReference type="EMBL" id="ADK84992.1"/>
    </source>
</evidence>
<dbReference type="Pfam" id="PF13419">
    <property type="entry name" value="HAD_2"/>
    <property type="match status" value="1"/>
</dbReference>
<dbReference type="STRING" id="644282.Deba_1624"/>
<protein>
    <submittedName>
        <fullName evidence="1">Haloacid dehalogenase domain protein hydrolase</fullName>
    </submittedName>
</protein>
<keyword evidence="2" id="KW-1185">Reference proteome</keyword>
<keyword evidence="1" id="KW-0378">Hydrolase</keyword>
<dbReference type="InterPro" id="IPR023214">
    <property type="entry name" value="HAD_sf"/>
</dbReference>
<dbReference type="Gene3D" id="1.10.150.240">
    <property type="entry name" value="Putative phosphatase, domain 2"/>
    <property type="match status" value="1"/>
</dbReference>
<reference evidence="1 2" key="1">
    <citation type="journal article" date="2010" name="Stand. Genomic Sci.">
        <title>Complete genome sequence of Desulfarculus baarsii type strain (2st14).</title>
        <authorList>
            <person name="Sun H."/>
            <person name="Spring S."/>
            <person name="Lapidus A."/>
            <person name="Davenport K."/>
            <person name="Del Rio T.G."/>
            <person name="Tice H."/>
            <person name="Nolan M."/>
            <person name="Copeland A."/>
            <person name="Cheng J.F."/>
            <person name="Lucas S."/>
            <person name="Tapia R."/>
            <person name="Goodwin L."/>
            <person name="Pitluck S."/>
            <person name="Ivanova N."/>
            <person name="Pagani I."/>
            <person name="Mavromatis K."/>
            <person name="Ovchinnikova G."/>
            <person name="Pati A."/>
            <person name="Chen A."/>
            <person name="Palaniappan K."/>
            <person name="Hauser L."/>
            <person name="Chang Y.J."/>
            <person name="Jeffries C.D."/>
            <person name="Detter J.C."/>
            <person name="Han C."/>
            <person name="Rohde M."/>
            <person name="Brambilla E."/>
            <person name="Goker M."/>
            <person name="Woyke T."/>
            <person name="Bristow J."/>
            <person name="Eisen J.A."/>
            <person name="Markowitz V."/>
            <person name="Hugenholtz P."/>
            <person name="Kyrpides N.C."/>
            <person name="Klenk H.P."/>
            <person name="Land M."/>
        </authorList>
    </citation>
    <scope>NUCLEOTIDE SEQUENCE [LARGE SCALE GENOMIC DNA]</scope>
    <source>
        <strain evidence="2">ATCC 33931 / DSM 2075 / LMG 7858 / VKM B-1802 / 2st14</strain>
    </source>
</reference>
<dbReference type="Proteomes" id="UP000009047">
    <property type="component" value="Chromosome"/>
</dbReference>
<dbReference type="SFLD" id="SFLDG01129">
    <property type="entry name" value="C1.5:_HAD__Beta-PGM__Phosphata"/>
    <property type="match status" value="1"/>
</dbReference>
<dbReference type="Gene3D" id="3.40.50.1000">
    <property type="entry name" value="HAD superfamily/HAD-like"/>
    <property type="match status" value="1"/>
</dbReference>
<dbReference type="GO" id="GO:0016787">
    <property type="term" value="F:hydrolase activity"/>
    <property type="evidence" value="ECO:0007669"/>
    <property type="project" value="UniProtKB-KW"/>
</dbReference>
<accession>E1QHE9</accession>
<dbReference type="SFLD" id="SFLDS00003">
    <property type="entry name" value="Haloacid_Dehalogenase"/>
    <property type="match status" value="1"/>
</dbReference>
<dbReference type="HOGENOM" id="CLU_045011_18_1_7"/>
<dbReference type="RefSeq" id="WP_013258445.1">
    <property type="nucleotide sequence ID" value="NC_014365.1"/>
</dbReference>
<name>E1QHE9_DESB2</name>
<proteinExistence type="predicted"/>
<dbReference type="InterPro" id="IPR036412">
    <property type="entry name" value="HAD-like_sf"/>
</dbReference>
<dbReference type="KEGG" id="dbr:Deba_1624"/>
<sequence>MHLVMFDIDGTLVQSTGFDSDCFQSSVRDVLGTHIDPNWGRYTHVTDDGVLGQILDEHNVREGRERIFGSVKELFIQRIANHIAEHGVRPVPGAREFLAALAARDDVRLALATGGWLQTAELKLRAAAIDYAEIPIATSDDHYSRVKIMETAALRGGCGQCVSKTYFGDADWDMKASAKLGYNFVLVGNGFAYGQSIADYTDIGGILALIGLR</sequence>